<dbReference type="AlphaFoldDB" id="A0A560FP66"/>
<comment type="subcellular location">
    <subcellularLocation>
        <location evidence="1 10">Cell outer membrane</location>
        <topology evidence="1 10">Multi-pass membrane protein</topology>
    </subcellularLocation>
</comment>
<dbReference type="PANTHER" id="PTHR30069">
    <property type="entry name" value="TONB-DEPENDENT OUTER MEMBRANE RECEPTOR"/>
    <property type="match status" value="1"/>
</dbReference>
<feature type="domain" description="TonB-dependent receptor plug" evidence="14">
    <location>
        <begin position="51"/>
        <end position="155"/>
    </location>
</feature>
<dbReference type="SUPFAM" id="SSF56935">
    <property type="entry name" value="Porins"/>
    <property type="match status" value="1"/>
</dbReference>
<dbReference type="InterPro" id="IPR039426">
    <property type="entry name" value="TonB-dep_rcpt-like"/>
</dbReference>
<feature type="signal peptide" evidence="12">
    <location>
        <begin position="1"/>
        <end position="25"/>
    </location>
</feature>
<feature type="chain" id="PRO_5021820091" evidence="12">
    <location>
        <begin position="26"/>
        <end position="660"/>
    </location>
</feature>
<evidence type="ECO:0000256" key="10">
    <source>
        <dbReference type="PROSITE-ProRule" id="PRU01360"/>
    </source>
</evidence>
<keyword evidence="3 10" id="KW-1134">Transmembrane beta strand</keyword>
<accession>A0A560FP66</accession>
<dbReference type="OrthoDB" id="9796221at2"/>
<evidence type="ECO:0000259" key="14">
    <source>
        <dbReference type="Pfam" id="PF07715"/>
    </source>
</evidence>
<sequence length="660" mass="71646">MVFKKSCQLLGGLILAGTPAAIAHAEDAPAEIVITSRKLEGSIPAILEQQGVRVDTVTADDIAKAGYVDIADSLATTVPGLYLRSKTGPYDYVTVSLQGSRTSDVLWLVDGVRINNRLYAGTTPLDTLPASMVDRIEVLEGGQALFYGTQGVAGAVNVVTKAFTDKPSGGFTVGGDTNRGFHGDGYYSDSIGRSHFVIYANGDTSQGYQPFRSQDVQPSATQRDRGYRVVTTGAKYAYDVTDALRVSATLQDNQAKLDNLRPVKVFEAFNDRSENIITGKIDYTPSDQFQLYAKGYYHAWDSHYTETDNVIGAPGVTKSAENDGYWGYHDAGANLMARTAVGPWANAIAGYDFQAYSGSDAVLVIAPQSESVHAVFGQLATSSALLPDGALALGLRYNAPSEGRSATVWTVSGKYDLTPRLFVRAGGGTAFRLPTAEELFANDPEDERGNPNLKPERSVYANASVGGYLDARQTLRWEVVGFARNITDMIDYATFDDATNQAVFGNVEGQVHLRGGEVILNADYPDWSAAASYTYSRAVQDGNQQIDGIPRQEAKVSVDYHPQDLPFGLTASVDYVGTLYRSGLWDGRESYGNYPVVDLAGRYFLDQGRHQTLTLRIQNLLDRRYATGLGTTQVDGTGANYTYQTLAVPRTAEVRYSYRF</sequence>
<dbReference type="PANTHER" id="PTHR30069:SF29">
    <property type="entry name" value="HEMOGLOBIN AND HEMOGLOBIN-HAPTOGLOBIN-BINDING PROTEIN 1-RELATED"/>
    <property type="match status" value="1"/>
</dbReference>
<keyword evidence="4 10" id="KW-0812">Transmembrane</keyword>
<evidence type="ECO:0000256" key="4">
    <source>
        <dbReference type="ARBA" id="ARBA00022692"/>
    </source>
</evidence>
<dbReference type="GO" id="GO:0015344">
    <property type="term" value="F:siderophore uptake transmembrane transporter activity"/>
    <property type="evidence" value="ECO:0007669"/>
    <property type="project" value="TreeGrafter"/>
</dbReference>
<dbReference type="Gene3D" id="2.40.170.20">
    <property type="entry name" value="TonB-dependent receptor, beta-barrel domain"/>
    <property type="match status" value="1"/>
</dbReference>
<keyword evidence="6 11" id="KW-0798">TonB box</keyword>
<feature type="domain" description="TonB-dependent receptor-like beta-barrel" evidence="13">
    <location>
        <begin position="268"/>
        <end position="620"/>
    </location>
</feature>
<evidence type="ECO:0000256" key="6">
    <source>
        <dbReference type="ARBA" id="ARBA00023077"/>
    </source>
</evidence>
<keyword evidence="9 10" id="KW-0998">Cell outer membrane</keyword>
<proteinExistence type="inferred from homology"/>
<dbReference type="EMBL" id="VITN01000002">
    <property type="protein sequence ID" value="TWB23417.1"/>
    <property type="molecule type" value="Genomic_DNA"/>
</dbReference>
<evidence type="ECO:0000256" key="3">
    <source>
        <dbReference type="ARBA" id="ARBA00022452"/>
    </source>
</evidence>
<dbReference type="InterPro" id="IPR012910">
    <property type="entry name" value="Plug_dom"/>
</dbReference>
<evidence type="ECO:0000256" key="9">
    <source>
        <dbReference type="ARBA" id="ARBA00023237"/>
    </source>
</evidence>
<evidence type="ECO:0000256" key="7">
    <source>
        <dbReference type="ARBA" id="ARBA00023136"/>
    </source>
</evidence>
<dbReference type="Pfam" id="PF00593">
    <property type="entry name" value="TonB_dep_Rec_b-barrel"/>
    <property type="match status" value="1"/>
</dbReference>
<dbReference type="InterPro" id="IPR036942">
    <property type="entry name" value="Beta-barrel_TonB_sf"/>
</dbReference>
<comment type="similarity">
    <text evidence="10 11">Belongs to the TonB-dependent receptor family.</text>
</comment>
<dbReference type="GO" id="GO:0044718">
    <property type="term" value="P:siderophore transmembrane transport"/>
    <property type="evidence" value="ECO:0007669"/>
    <property type="project" value="TreeGrafter"/>
</dbReference>
<evidence type="ECO:0000256" key="5">
    <source>
        <dbReference type="ARBA" id="ARBA00022729"/>
    </source>
</evidence>
<dbReference type="Gene3D" id="2.170.130.10">
    <property type="entry name" value="TonB-dependent receptor, plug domain"/>
    <property type="match status" value="1"/>
</dbReference>
<dbReference type="Proteomes" id="UP000319859">
    <property type="component" value="Unassembled WGS sequence"/>
</dbReference>
<protein>
    <submittedName>
        <fullName evidence="15">Vitamin B12 transporter</fullName>
    </submittedName>
</protein>
<dbReference type="CDD" id="cd01347">
    <property type="entry name" value="ligand_gated_channel"/>
    <property type="match status" value="1"/>
</dbReference>
<organism evidence="15 16">
    <name type="scientific">Nitrospirillum amazonense</name>
    <dbReference type="NCBI Taxonomy" id="28077"/>
    <lineage>
        <taxon>Bacteria</taxon>
        <taxon>Pseudomonadati</taxon>
        <taxon>Pseudomonadota</taxon>
        <taxon>Alphaproteobacteria</taxon>
        <taxon>Rhodospirillales</taxon>
        <taxon>Azospirillaceae</taxon>
        <taxon>Nitrospirillum</taxon>
    </lineage>
</organism>
<evidence type="ECO:0000256" key="11">
    <source>
        <dbReference type="RuleBase" id="RU003357"/>
    </source>
</evidence>
<keyword evidence="7 10" id="KW-0472">Membrane</keyword>
<evidence type="ECO:0000259" key="13">
    <source>
        <dbReference type="Pfam" id="PF00593"/>
    </source>
</evidence>
<name>A0A560FP66_9PROT</name>
<dbReference type="InterPro" id="IPR000531">
    <property type="entry name" value="Beta-barrel_TonB"/>
</dbReference>
<evidence type="ECO:0000256" key="8">
    <source>
        <dbReference type="ARBA" id="ARBA00023170"/>
    </source>
</evidence>
<dbReference type="InterPro" id="IPR037066">
    <property type="entry name" value="Plug_dom_sf"/>
</dbReference>
<comment type="caution">
    <text evidence="15">The sequence shown here is derived from an EMBL/GenBank/DDBJ whole genome shotgun (WGS) entry which is preliminary data.</text>
</comment>
<dbReference type="GO" id="GO:0009279">
    <property type="term" value="C:cell outer membrane"/>
    <property type="evidence" value="ECO:0007669"/>
    <property type="project" value="UniProtKB-SubCell"/>
</dbReference>
<evidence type="ECO:0000256" key="12">
    <source>
        <dbReference type="SAM" id="SignalP"/>
    </source>
</evidence>
<evidence type="ECO:0000256" key="2">
    <source>
        <dbReference type="ARBA" id="ARBA00022448"/>
    </source>
</evidence>
<reference evidence="15 16" key="1">
    <citation type="submission" date="2019-06" db="EMBL/GenBank/DDBJ databases">
        <title>Genomic Encyclopedia of Type Strains, Phase IV (KMG-V): Genome sequencing to study the core and pangenomes of soil and plant-associated prokaryotes.</title>
        <authorList>
            <person name="Whitman W."/>
        </authorList>
    </citation>
    <scope>NUCLEOTIDE SEQUENCE [LARGE SCALE GENOMIC DNA]</scope>
    <source>
        <strain evidence="15 16">BR 11880</strain>
    </source>
</reference>
<dbReference type="PROSITE" id="PS52016">
    <property type="entry name" value="TONB_DEPENDENT_REC_3"/>
    <property type="match status" value="1"/>
</dbReference>
<dbReference type="RefSeq" id="WP_145748633.1">
    <property type="nucleotide sequence ID" value="NZ_VITN01000002.1"/>
</dbReference>
<keyword evidence="2 10" id="KW-0813">Transport</keyword>
<gene>
    <name evidence="15" type="ORF">FBZ89_102171</name>
</gene>
<keyword evidence="8" id="KW-0675">Receptor</keyword>
<dbReference type="Pfam" id="PF07715">
    <property type="entry name" value="Plug"/>
    <property type="match status" value="1"/>
</dbReference>
<evidence type="ECO:0000256" key="1">
    <source>
        <dbReference type="ARBA" id="ARBA00004571"/>
    </source>
</evidence>
<keyword evidence="5 12" id="KW-0732">Signal</keyword>
<evidence type="ECO:0000313" key="16">
    <source>
        <dbReference type="Proteomes" id="UP000319859"/>
    </source>
</evidence>
<evidence type="ECO:0000313" key="15">
    <source>
        <dbReference type="EMBL" id="TWB23417.1"/>
    </source>
</evidence>